<comment type="caution">
    <text evidence="13">The sequence shown here is derived from an EMBL/GenBank/DDBJ whole genome shotgun (WGS) entry which is preliminary data.</text>
</comment>
<evidence type="ECO:0000256" key="8">
    <source>
        <dbReference type="ARBA" id="ARBA00042850"/>
    </source>
</evidence>
<organism evidence="13 14">
    <name type="scientific">Podospora fimiseda</name>
    <dbReference type="NCBI Taxonomy" id="252190"/>
    <lineage>
        <taxon>Eukaryota</taxon>
        <taxon>Fungi</taxon>
        <taxon>Dikarya</taxon>
        <taxon>Ascomycota</taxon>
        <taxon>Pezizomycotina</taxon>
        <taxon>Sordariomycetes</taxon>
        <taxon>Sordariomycetidae</taxon>
        <taxon>Sordariales</taxon>
        <taxon>Podosporaceae</taxon>
        <taxon>Podospora</taxon>
    </lineage>
</organism>
<evidence type="ECO:0000256" key="12">
    <source>
        <dbReference type="PIRSR" id="PIRSR605502-1"/>
    </source>
</evidence>
<reference evidence="13" key="2">
    <citation type="submission" date="2023-05" db="EMBL/GenBank/DDBJ databases">
        <authorList>
            <consortium name="Lawrence Berkeley National Laboratory"/>
            <person name="Steindorff A."/>
            <person name="Hensen N."/>
            <person name="Bonometti L."/>
            <person name="Westerberg I."/>
            <person name="Brannstrom I.O."/>
            <person name="Guillou S."/>
            <person name="Cros-Aarteil S."/>
            <person name="Calhoun S."/>
            <person name="Haridas S."/>
            <person name="Kuo A."/>
            <person name="Mondo S."/>
            <person name="Pangilinan J."/>
            <person name="Riley R."/>
            <person name="Labutti K."/>
            <person name="Andreopoulos B."/>
            <person name="Lipzen A."/>
            <person name="Chen C."/>
            <person name="Yanf M."/>
            <person name="Daum C."/>
            <person name="Ng V."/>
            <person name="Clum A."/>
            <person name="Ohm R."/>
            <person name="Martin F."/>
            <person name="Silar P."/>
            <person name="Natvig D."/>
            <person name="Lalanne C."/>
            <person name="Gautier V."/>
            <person name="Ament-Velasquez S.L."/>
            <person name="Kruys A."/>
            <person name="Hutchinson M.I."/>
            <person name="Powell A.J."/>
            <person name="Barry K."/>
            <person name="Miller A.N."/>
            <person name="Grigoriev I.V."/>
            <person name="Debuchy R."/>
            <person name="Gladieux P."/>
            <person name="Thoren M.H."/>
            <person name="Johannesson H."/>
        </authorList>
    </citation>
    <scope>NUCLEOTIDE SEQUENCE</scope>
    <source>
        <strain evidence="13">CBS 990.96</strain>
    </source>
</reference>
<dbReference type="Gene3D" id="1.10.4080.10">
    <property type="entry name" value="ADP-ribosylation/Crystallin J1"/>
    <property type="match status" value="1"/>
</dbReference>
<evidence type="ECO:0000256" key="7">
    <source>
        <dbReference type="ARBA" id="ARBA00042722"/>
    </source>
</evidence>
<evidence type="ECO:0000313" key="14">
    <source>
        <dbReference type="Proteomes" id="UP001301958"/>
    </source>
</evidence>
<feature type="binding site" evidence="12">
    <location>
        <position position="320"/>
    </location>
    <ligand>
        <name>Mg(2+)</name>
        <dbReference type="ChEBI" id="CHEBI:18420"/>
        <label>1</label>
    </ligand>
</feature>
<keyword evidence="14" id="KW-1185">Reference proteome</keyword>
<evidence type="ECO:0000256" key="10">
    <source>
        <dbReference type="ARBA" id="ARBA00043193"/>
    </source>
</evidence>
<gene>
    <name evidence="13" type="ORF">QBC38DRAFT_465714</name>
</gene>
<dbReference type="GO" id="GO:0046872">
    <property type="term" value="F:metal ion binding"/>
    <property type="evidence" value="ECO:0007669"/>
    <property type="project" value="UniProtKB-KW"/>
</dbReference>
<dbReference type="InterPro" id="IPR036705">
    <property type="entry name" value="Ribosyl_crysJ1_sf"/>
</dbReference>
<dbReference type="EMBL" id="MU865292">
    <property type="protein sequence ID" value="KAK4231443.1"/>
    <property type="molecule type" value="Genomic_DNA"/>
</dbReference>
<feature type="binding site" evidence="12">
    <location>
        <position position="317"/>
    </location>
    <ligand>
        <name>Mg(2+)</name>
        <dbReference type="ChEBI" id="CHEBI:18420"/>
        <label>1</label>
    </ligand>
</feature>
<dbReference type="Proteomes" id="UP001301958">
    <property type="component" value="Unassembled WGS sequence"/>
</dbReference>
<feature type="binding site" evidence="12">
    <location>
        <position position="63"/>
    </location>
    <ligand>
        <name>Mg(2+)</name>
        <dbReference type="ChEBI" id="CHEBI:18420"/>
        <label>1</label>
    </ligand>
</feature>
<dbReference type="SUPFAM" id="SSF101478">
    <property type="entry name" value="ADP-ribosylglycohydrolase"/>
    <property type="match status" value="1"/>
</dbReference>
<accession>A0AAN7BYT3</accession>
<dbReference type="Pfam" id="PF03747">
    <property type="entry name" value="ADP_ribosyl_GH"/>
    <property type="match status" value="1"/>
</dbReference>
<dbReference type="PANTHER" id="PTHR16222">
    <property type="entry name" value="ADP-RIBOSYLGLYCOHYDROLASE"/>
    <property type="match status" value="1"/>
</dbReference>
<feature type="binding site" evidence="12">
    <location>
        <position position="64"/>
    </location>
    <ligand>
        <name>Mg(2+)</name>
        <dbReference type="ChEBI" id="CHEBI:18420"/>
        <label>1</label>
    </ligand>
</feature>
<evidence type="ECO:0000256" key="9">
    <source>
        <dbReference type="ARBA" id="ARBA00043187"/>
    </source>
</evidence>
<evidence type="ECO:0000256" key="4">
    <source>
        <dbReference type="ARBA" id="ARBA00041057"/>
    </source>
</evidence>
<comment type="cofactor">
    <cofactor evidence="12">
        <name>Mg(2+)</name>
        <dbReference type="ChEBI" id="CHEBI:18420"/>
    </cofactor>
    <text evidence="12">Binds 2 magnesium ions per subunit.</text>
</comment>
<evidence type="ECO:0000313" key="13">
    <source>
        <dbReference type="EMBL" id="KAK4231443.1"/>
    </source>
</evidence>
<proteinExistence type="inferred from homology"/>
<evidence type="ECO:0000256" key="5">
    <source>
        <dbReference type="ARBA" id="ARBA00042398"/>
    </source>
</evidence>
<comment type="catalytic activity">
    <reaction evidence="11">
        <text>alpha-NAD(+) + H2O = ADP-D-ribose + nicotinamide + H(+)</text>
        <dbReference type="Rhea" id="RHEA:68792"/>
        <dbReference type="ChEBI" id="CHEBI:15377"/>
        <dbReference type="ChEBI" id="CHEBI:15378"/>
        <dbReference type="ChEBI" id="CHEBI:17154"/>
        <dbReference type="ChEBI" id="CHEBI:57967"/>
        <dbReference type="ChEBI" id="CHEBI:77017"/>
    </reaction>
</comment>
<comment type="similarity">
    <text evidence="1">Belongs to the ADP-ribosylglycohydrolase family.</text>
</comment>
<dbReference type="GO" id="GO:0004649">
    <property type="term" value="F:poly(ADP-ribose) glycohydrolase activity"/>
    <property type="evidence" value="ECO:0007669"/>
    <property type="project" value="UniProtKB-EC"/>
</dbReference>
<evidence type="ECO:0000256" key="11">
    <source>
        <dbReference type="ARBA" id="ARBA00049015"/>
    </source>
</evidence>
<sequence length="372" mass="40163">MAQGALATKEDRVIGALLGVHAGDCLGAAHEFLPWANFRASYRNGVRELMAGGGFGWKRGEATDDTDMTRAVLLAYYDHVRYSRDAAANNPDRGKDVAGRAASYFLDWFTGNNWPGRTQGAPPRDVGNQTQTALMALAADPNRDHTRWGVNEGVGKRTAGNGGLMRCIPIALFNDVPNVVEDETIAINNITHLDSESAIACVAYNLIVSSLVNGMAAGAAYDNAMLVVDSWINENRRNSYKHRAAVKIKRLMEAGRHSISLADFANNGPERANGWKEFMPGNGNGYVGDSLLIAIAALFDTRSLEDILVDVVRLGKDTDTNAAIAGGILGARDGQAAIPERWKEHLQYREEFQAAAEYILEASGLPSEAIEG</sequence>
<evidence type="ECO:0000256" key="2">
    <source>
        <dbReference type="ARBA" id="ARBA00012255"/>
    </source>
</evidence>
<keyword evidence="12" id="KW-0479">Metal-binding</keyword>
<feature type="binding site" evidence="12">
    <location>
        <position position="65"/>
    </location>
    <ligand>
        <name>Mg(2+)</name>
        <dbReference type="ChEBI" id="CHEBI:18420"/>
        <label>1</label>
    </ligand>
</feature>
<keyword evidence="3" id="KW-0378">Hydrolase</keyword>
<reference evidence="13" key="1">
    <citation type="journal article" date="2023" name="Mol. Phylogenet. Evol.">
        <title>Genome-scale phylogeny and comparative genomics of the fungal order Sordariales.</title>
        <authorList>
            <person name="Hensen N."/>
            <person name="Bonometti L."/>
            <person name="Westerberg I."/>
            <person name="Brannstrom I.O."/>
            <person name="Guillou S."/>
            <person name="Cros-Aarteil S."/>
            <person name="Calhoun S."/>
            <person name="Haridas S."/>
            <person name="Kuo A."/>
            <person name="Mondo S."/>
            <person name="Pangilinan J."/>
            <person name="Riley R."/>
            <person name="LaButti K."/>
            <person name="Andreopoulos B."/>
            <person name="Lipzen A."/>
            <person name="Chen C."/>
            <person name="Yan M."/>
            <person name="Daum C."/>
            <person name="Ng V."/>
            <person name="Clum A."/>
            <person name="Steindorff A."/>
            <person name="Ohm R.A."/>
            <person name="Martin F."/>
            <person name="Silar P."/>
            <person name="Natvig D.O."/>
            <person name="Lalanne C."/>
            <person name="Gautier V."/>
            <person name="Ament-Velasquez S.L."/>
            <person name="Kruys A."/>
            <person name="Hutchinson M.I."/>
            <person name="Powell A.J."/>
            <person name="Barry K."/>
            <person name="Miller A.N."/>
            <person name="Grigoriev I.V."/>
            <person name="Debuchy R."/>
            <person name="Gladieux P."/>
            <person name="Hiltunen Thoren M."/>
            <person name="Johannesson H."/>
        </authorList>
    </citation>
    <scope>NUCLEOTIDE SEQUENCE</scope>
    <source>
        <strain evidence="13">CBS 990.96</strain>
    </source>
</reference>
<dbReference type="AlphaFoldDB" id="A0AAN7BYT3"/>
<keyword evidence="12" id="KW-0460">Magnesium</keyword>
<evidence type="ECO:0000256" key="6">
    <source>
        <dbReference type="ARBA" id="ARBA00042471"/>
    </source>
</evidence>
<dbReference type="InterPro" id="IPR050792">
    <property type="entry name" value="ADP-ribosylglycohydrolase"/>
</dbReference>
<dbReference type="EC" id="3.2.1.143" evidence="2"/>
<evidence type="ECO:0000256" key="1">
    <source>
        <dbReference type="ARBA" id="ARBA00010702"/>
    </source>
</evidence>
<evidence type="ECO:0000256" key="3">
    <source>
        <dbReference type="ARBA" id="ARBA00022801"/>
    </source>
</evidence>
<feature type="binding site" evidence="12">
    <location>
        <position position="319"/>
    </location>
    <ligand>
        <name>Mg(2+)</name>
        <dbReference type="ChEBI" id="CHEBI:18420"/>
        <label>1</label>
    </ligand>
</feature>
<protein>
    <recommendedName>
        <fullName evidence="4">ADP-ribosylhydrolase ARH3</fullName>
        <ecNumber evidence="2">3.2.1.143</ecNumber>
    </recommendedName>
    <alternativeName>
        <fullName evidence="5">ADP-ribose glycohydrolase ARH3</fullName>
    </alternativeName>
    <alternativeName>
        <fullName evidence="6">ADP-ribosylhydrolase 3</fullName>
    </alternativeName>
    <alternativeName>
        <fullName evidence="9">O-acetyl-ADP-ribose deacetylase ARH3</fullName>
    </alternativeName>
    <alternativeName>
        <fullName evidence="10">Poly(ADP-ribose) glycohydrolase ARH3</fullName>
    </alternativeName>
    <alternativeName>
        <fullName evidence="8">[Protein ADP-ribosylarginine] hydrolase-like protein 2</fullName>
    </alternativeName>
    <alternativeName>
        <fullName evidence="7">[Protein ADP-ribosylserine] hydrolase</fullName>
    </alternativeName>
</protein>
<dbReference type="PANTHER" id="PTHR16222:SF24">
    <property type="entry name" value="ADP-RIBOSYLHYDROLASE ARH3"/>
    <property type="match status" value="1"/>
</dbReference>
<name>A0AAN7BYT3_9PEZI</name>
<dbReference type="InterPro" id="IPR005502">
    <property type="entry name" value="Ribosyl_crysJ1"/>
</dbReference>